<feature type="domain" description="Rhodanese" evidence="3">
    <location>
        <begin position="209"/>
        <end position="327"/>
    </location>
</feature>
<dbReference type="CDD" id="cd01448">
    <property type="entry name" value="TST_Repeat_1"/>
    <property type="match status" value="1"/>
</dbReference>
<evidence type="ECO:0000256" key="2">
    <source>
        <dbReference type="RuleBase" id="RU000507"/>
    </source>
</evidence>
<dbReference type="InterPro" id="IPR051126">
    <property type="entry name" value="Thiosulfate_sulfurtransferase"/>
</dbReference>
<dbReference type="GO" id="GO:0004792">
    <property type="term" value="F:thiosulfate-cyanide sulfurtransferase activity"/>
    <property type="evidence" value="ECO:0007669"/>
    <property type="project" value="InterPro"/>
</dbReference>
<protein>
    <recommendedName>
        <fullName evidence="2">Sulfurtransferase</fullName>
    </recommendedName>
</protein>
<dbReference type="STRING" id="670307.HYPDE_41053"/>
<organism evidence="4 5">
    <name type="scientific">Hyphomicrobium denitrificans 1NES1</name>
    <dbReference type="NCBI Taxonomy" id="670307"/>
    <lineage>
        <taxon>Bacteria</taxon>
        <taxon>Pseudomonadati</taxon>
        <taxon>Pseudomonadota</taxon>
        <taxon>Alphaproteobacteria</taxon>
        <taxon>Hyphomicrobiales</taxon>
        <taxon>Hyphomicrobiaceae</taxon>
        <taxon>Hyphomicrobium</taxon>
    </lineage>
</organism>
<dbReference type="SMART" id="SM00450">
    <property type="entry name" value="RHOD"/>
    <property type="match status" value="2"/>
</dbReference>
<keyword evidence="5" id="KW-1185">Reference proteome</keyword>
<evidence type="ECO:0000259" key="3">
    <source>
        <dbReference type="PROSITE" id="PS50206"/>
    </source>
</evidence>
<dbReference type="PROSITE" id="PS50206">
    <property type="entry name" value="RHODANESE_3"/>
    <property type="match status" value="2"/>
</dbReference>
<dbReference type="PANTHER" id="PTHR43855">
    <property type="entry name" value="THIOSULFATE SULFURTRANSFERASE"/>
    <property type="match status" value="1"/>
</dbReference>
<dbReference type="AlphaFoldDB" id="N0B8D1"/>
<dbReference type="SUPFAM" id="SSF52821">
    <property type="entry name" value="Rhodanese/Cell cycle control phosphatase"/>
    <property type="match status" value="2"/>
</dbReference>
<dbReference type="HOGENOM" id="CLU_031618_1_3_5"/>
<dbReference type="EMBL" id="CP005587">
    <property type="protein sequence ID" value="AGK59879.1"/>
    <property type="molecule type" value="Genomic_DNA"/>
</dbReference>
<name>N0B8D1_9HYPH</name>
<proteinExistence type="predicted"/>
<sequence>MGNFFAFFSVGGMMLPGEGVLQNGHSAFVAMYRPIGRSRVPLKQKGQFSVTTSSASPLVTADWIKDNLNNPKIRIFEVSVDPEVYKRAHIPSAVNLDWHVDLVDTVNRDIASRDKFEKCLRKAGVNKDTTIVIYGDHNNWFAAWGVWILDIYGLGNNVKLLDGGRKLWEARSLPVTADVPSFSESSIVLPERNERLRARLVDVLAIAEGRAAGRLIDIRSPDEYSGKIFAPEGVKELSIRAGHIPGAENVPWGTIVNDDGTFKPVDEIRAIYAAKGVDGSQPVVTYCRIGERSSHSWFALKRILGYDVRNYDGSWTEYGNAVGVPVTNKSGTIWLGK</sequence>
<dbReference type="eggNOG" id="COG2897">
    <property type="taxonomic scope" value="Bacteria"/>
</dbReference>
<evidence type="ECO:0000256" key="1">
    <source>
        <dbReference type="ARBA" id="ARBA00022737"/>
    </source>
</evidence>
<dbReference type="PROSITE" id="PS00683">
    <property type="entry name" value="RHODANESE_2"/>
    <property type="match status" value="1"/>
</dbReference>
<dbReference type="PANTHER" id="PTHR43855:SF1">
    <property type="entry name" value="THIOSULFATE SULFURTRANSFERASE"/>
    <property type="match status" value="1"/>
</dbReference>
<dbReference type="RefSeq" id="WP_015599893.1">
    <property type="nucleotide sequence ID" value="NC_021172.1"/>
</dbReference>
<dbReference type="Pfam" id="PF00581">
    <property type="entry name" value="Rhodanese"/>
    <property type="match status" value="2"/>
</dbReference>
<keyword evidence="1" id="KW-0677">Repeat</keyword>
<evidence type="ECO:0000313" key="4">
    <source>
        <dbReference type="EMBL" id="AGK59879.1"/>
    </source>
</evidence>
<feature type="domain" description="Rhodanese" evidence="3">
    <location>
        <begin position="69"/>
        <end position="177"/>
    </location>
</feature>
<dbReference type="CDD" id="cd01449">
    <property type="entry name" value="TST_Repeat_2"/>
    <property type="match status" value="1"/>
</dbReference>
<accession>N0B8D1</accession>
<gene>
    <name evidence="4" type="ORF">HYPDE_41053</name>
</gene>
<dbReference type="Gene3D" id="3.40.250.10">
    <property type="entry name" value="Rhodanese-like domain"/>
    <property type="match status" value="2"/>
</dbReference>
<dbReference type="InterPro" id="IPR001307">
    <property type="entry name" value="Thiosulphate_STrfase_CS"/>
</dbReference>
<evidence type="ECO:0000313" key="5">
    <source>
        <dbReference type="Proteomes" id="UP000005952"/>
    </source>
</evidence>
<dbReference type="Proteomes" id="UP000005952">
    <property type="component" value="Chromosome"/>
</dbReference>
<reference evidence="4 5" key="1">
    <citation type="journal article" date="2013" name="Genome Announc.">
        <title>Genome sequences for three denitrifying bacterial strains isolated from a uranium- and nitrate-contaminated subsurface environment.</title>
        <authorList>
            <person name="Venkatramanan R."/>
            <person name="Prakash O."/>
            <person name="Woyke T."/>
            <person name="Chain P."/>
            <person name="Goodwin L.A."/>
            <person name="Watson D."/>
            <person name="Brooks S."/>
            <person name="Kostka J.E."/>
            <person name="Green S.J."/>
        </authorList>
    </citation>
    <scope>NUCLEOTIDE SEQUENCE [LARGE SCALE GENOMIC DNA]</scope>
    <source>
        <strain evidence="4 5">1NES1</strain>
    </source>
</reference>
<dbReference type="InterPro" id="IPR036873">
    <property type="entry name" value="Rhodanese-like_dom_sf"/>
</dbReference>
<dbReference type="InterPro" id="IPR001763">
    <property type="entry name" value="Rhodanese-like_dom"/>
</dbReference>
<dbReference type="KEGG" id="hdt:HYPDE_41053"/>
<keyword evidence="2" id="KW-0808">Transferase</keyword>